<keyword evidence="2" id="KW-0812">Transmembrane</keyword>
<keyword evidence="2" id="KW-1133">Transmembrane helix</keyword>
<keyword evidence="4" id="KW-1185">Reference proteome</keyword>
<dbReference type="EMBL" id="AP026560">
    <property type="protein sequence ID" value="BDP42517.1"/>
    <property type="molecule type" value="Genomic_DNA"/>
</dbReference>
<evidence type="ECO:0000256" key="1">
    <source>
        <dbReference type="SAM" id="MobiDB-lite"/>
    </source>
</evidence>
<reference evidence="3" key="1">
    <citation type="submission" date="2022-07" db="EMBL/GenBank/DDBJ databases">
        <title>Complete Genome Sequence of the Radioresistant Bacterium Deinococcus aetherius ST0316, Isolated from the Air Dust collected in Lower Stratosphere above Japan.</title>
        <authorList>
            <person name="Satoh K."/>
            <person name="Hagiwara K."/>
            <person name="Katsumata K."/>
            <person name="Kubo A."/>
            <person name="Yokobori S."/>
            <person name="Yamagishi A."/>
            <person name="Oono Y."/>
            <person name="Narumi I."/>
        </authorList>
    </citation>
    <scope>NUCLEOTIDE SEQUENCE</scope>
    <source>
        <strain evidence="3">ST0316</strain>
    </source>
</reference>
<proteinExistence type="predicted"/>
<feature type="transmembrane region" description="Helical" evidence="2">
    <location>
        <begin position="65"/>
        <end position="85"/>
    </location>
</feature>
<evidence type="ECO:0000313" key="3">
    <source>
        <dbReference type="EMBL" id="BDP42517.1"/>
    </source>
</evidence>
<dbReference type="RefSeq" id="WP_264775211.1">
    <property type="nucleotide sequence ID" value="NZ_AP026560.1"/>
</dbReference>
<feature type="region of interest" description="Disordered" evidence="1">
    <location>
        <begin position="88"/>
        <end position="107"/>
    </location>
</feature>
<dbReference type="Proteomes" id="UP001064971">
    <property type="component" value="Chromosome"/>
</dbReference>
<organism evidence="3 4">
    <name type="scientific">Deinococcus aetherius</name>
    <dbReference type="NCBI Taxonomy" id="200252"/>
    <lineage>
        <taxon>Bacteria</taxon>
        <taxon>Thermotogati</taxon>
        <taxon>Deinococcota</taxon>
        <taxon>Deinococci</taxon>
        <taxon>Deinococcales</taxon>
        <taxon>Deinococcaceae</taxon>
        <taxon>Deinococcus</taxon>
    </lineage>
</organism>
<name>A0ABM8AFG6_9DEIO</name>
<evidence type="ECO:0000313" key="4">
    <source>
        <dbReference type="Proteomes" id="UP001064971"/>
    </source>
</evidence>
<protein>
    <submittedName>
        <fullName evidence="3">Uncharacterized protein</fullName>
    </submittedName>
</protein>
<gene>
    <name evidence="3" type="ORF">DAETH_24860</name>
</gene>
<evidence type="ECO:0000256" key="2">
    <source>
        <dbReference type="SAM" id="Phobius"/>
    </source>
</evidence>
<sequence length="107" mass="11501">MWESSAPSPAQAEFVRVFGPVLEHPLRSGEPTAAARPFSPSRTWRVLLFSFLDGRHFRPQGNSGIPTGVFSTTPFVLVLVVLALAGSRGQQGNAPAAPGRAYVRGER</sequence>
<keyword evidence="2" id="KW-0472">Membrane</keyword>
<accession>A0ABM8AFG6</accession>